<keyword evidence="1" id="KW-1133">Transmembrane helix</keyword>
<reference evidence="2 3" key="1">
    <citation type="submission" date="2016-10" db="EMBL/GenBank/DDBJ databases">
        <authorList>
            <person name="de Groot N.N."/>
        </authorList>
    </citation>
    <scope>NUCLEOTIDE SEQUENCE [LARGE SCALE GENOMIC DNA]</scope>
    <source>
        <strain evidence="2 3">TC2-24</strain>
    </source>
</reference>
<keyword evidence="1" id="KW-0472">Membrane</keyword>
<name>A0A1I0NA98_9BACT</name>
<accession>A0A1I0NA98</accession>
<protein>
    <submittedName>
        <fullName evidence="2">Uncharacterized protein</fullName>
    </submittedName>
</protein>
<dbReference type="PROSITE" id="PS51257">
    <property type="entry name" value="PROKAR_LIPOPROTEIN"/>
    <property type="match status" value="1"/>
</dbReference>
<dbReference type="RefSeq" id="WP_091915183.1">
    <property type="nucleotide sequence ID" value="NZ_FOIQ01000002.1"/>
</dbReference>
<evidence type="ECO:0000313" key="2">
    <source>
        <dbReference type="EMBL" id="SEV98053.1"/>
    </source>
</evidence>
<dbReference type="Proteomes" id="UP000199373">
    <property type="component" value="Unassembled WGS sequence"/>
</dbReference>
<feature type="transmembrane region" description="Helical" evidence="1">
    <location>
        <begin position="42"/>
        <end position="64"/>
    </location>
</feature>
<proteinExistence type="predicted"/>
<sequence>MKRLLKYWYILPILLACLMIVACLMYMLMIQSMKSSMVIESTVSVLILIVLIALPISWVILLINKQWKRSFFSFLATILVVCVLGFPLSFLAMESPDGFGKDHPIPDGLECNLPLVDDSCSTAPIDSIDTNNYLVVWNSFQGGVYKYDFYYGPLPAGEVFLRCFEVTENIPLSEDELEESSKVCIDSTKSFTRMVEKKEFHIYEGDWGDYYAARVEVWYRNGTTKQERKLLEKVYRVEGWMR</sequence>
<keyword evidence="1" id="KW-0812">Transmembrane</keyword>
<dbReference type="EMBL" id="FOIQ01000002">
    <property type="protein sequence ID" value="SEV98053.1"/>
    <property type="molecule type" value="Genomic_DNA"/>
</dbReference>
<evidence type="ECO:0000313" key="3">
    <source>
        <dbReference type="Proteomes" id="UP000199373"/>
    </source>
</evidence>
<evidence type="ECO:0000256" key="1">
    <source>
        <dbReference type="SAM" id="Phobius"/>
    </source>
</evidence>
<gene>
    <name evidence="2" type="ORF">SAMN04487850_1079</name>
</gene>
<organism evidence="2 3">
    <name type="scientific">Prevotella aff. ruminicola Tc2-24</name>
    <dbReference type="NCBI Taxonomy" id="81582"/>
    <lineage>
        <taxon>Bacteria</taxon>
        <taxon>Pseudomonadati</taxon>
        <taxon>Bacteroidota</taxon>
        <taxon>Bacteroidia</taxon>
        <taxon>Bacteroidales</taxon>
        <taxon>Prevotellaceae</taxon>
        <taxon>Prevotella</taxon>
    </lineage>
</organism>
<feature type="transmembrane region" description="Helical" evidence="1">
    <location>
        <begin position="71"/>
        <end position="93"/>
    </location>
</feature>
<dbReference type="AlphaFoldDB" id="A0A1I0NA98"/>
<keyword evidence="3" id="KW-1185">Reference proteome</keyword>
<feature type="transmembrane region" description="Helical" evidence="1">
    <location>
        <begin position="7"/>
        <end position="30"/>
    </location>
</feature>